<dbReference type="STRING" id="1210089.GCA_001613165_01128"/>
<keyword evidence="4" id="KW-0134">Cell wall</keyword>
<keyword evidence="7" id="KW-0843">Virulence</keyword>
<dbReference type="InterPro" id="IPR007312">
    <property type="entry name" value="Phosphoesterase"/>
</dbReference>
<evidence type="ECO:0000259" key="10">
    <source>
        <dbReference type="Pfam" id="PF05506"/>
    </source>
</evidence>
<dbReference type="InterPro" id="IPR008475">
    <property type="entry name" value="PLipase_C_C"/>
</dbReference>
<evidence type="ECO:0000256" key="9">
    <source>
        <dbReference type="SAM" id="MobiDB-lite"/>
    </source>
</evidence>
<dbReference type="EMBL" id="QQAZ01000004">
    <property type="protein sequence ID" value="RDI51609.1"/>
    <property type="molecule type" value="Genomic_DNA"/>
</dbReference>
<dbReference type="Gene3D" id="3.40.720.10">
    <property type="entry name" value="Alkaline Phosphatase, subunit A"/>
    <property type="match status" value="2"/>
</dbReference>
<organism evidence="11 12">
    <name type="scientific">Nocardia mexicana</name>
    <dbReference type="NCBI Taxonomy" id="279262"/>
    <lineage>
        <taxon>Bacteria</taxon>
        <taxon>Bacillati</taxon>
        <taxon>Actinomycetota</taxon>
        <taxon>Actinomycetes</taxon>
        <taxon>Mycobacteriales</taxon>
        <taxon>Nocardiaceae</taxon>
        <taxon>Nocardia</taxon>
    </lineage>
</organism>
<evidence type="ECO:0000256" key="3">
    <source>
        <dbReference type="ARBA" id="ARBA00012018"/>
    </source>
</evidence>
<dbReference type="InterPro" id="IPR006311">
    <property type="entry name" value="TAT_signal"/>
</dbReference>
<dbReference type="PANTHER" id="PTHR31956:SF1">
    <property type="entry name" value="NON-SPECIFIC PHOSPHOLIPASE C1"/>
    <property type="match status" value="1"/>
</dbReference>
<dbReference type="OrthoDB" id="4181857at2"/>
<accession>A0A370H7B9</accession>
<evidence type="ECO:0000313" key="12">
    <source>
        <dbReference type="Proteomes" id="UP000255355"/>
    </source>
</evidence>
<dbReference type="Pfam" id="PF05506">
    <property type="entry name" value="PLipase_C_C"/>
    <property type="match status" value="2"/>
</dbReference>
<evidence type="ECO:0000256" key="8">
    <source>
        <dbReference type="ARBA" id="ARBA00048421"/>
    </source>
</evidence>
<comment type="subcellular location">
    <subcellularLocation>
        <location evidence="1">Secreted</location>
        <location evidence="1">Cell wall</location>
    </subcellularLocation>
</comment>
<comment type="caution">
    <text evidence="11">The sequence shown here is derived from an EMBL/GenBank/DDBJ whole genome shotgun (WGS) entry which is preliminary data.</text>
</comment>
<dbReference type="AlphaFoldDB" id="A0A370H7B9"/>
<dbReference type="GO" id="GO:0034480">
    <property type="term" value="F:phosphatidylcholine phospholipase C activity"/>
    <property type="evidence" value="ECO:0007669"/>
    <property type="project" value="UniProtKB-EC"/>
</dbReference>
<gene>
    <name evidence="11" type="ORF">DFR68_10492</name>
</gene>
<feature type="domain" description="Bacterial phospholipase C C-terminal" evidence="10">
    <location>
        <begin position="637"/>
        <end position="710"/>
    </location>
</feature>
<dbReference type="Pfam" id="PF04185">
    <property type="entry name" value="Phosphoesterase"/>
    <property type="match status" value="1"/>
</dbReference>
<proteinExistence type="inferred from homology"/>
<dbReference type="InterPro" id="IPR017850">
    <property type="entry name" value="Alkaline_phosphatase_core_sf"/>
</dbReference>
<comment type="catalytic activity">
    <reaction evidence="8">
        <text>a 1,2-diacyl-sn-glycero-3-phosphocholine + H2O = phosphocholine + a 1,2-diacyl-sn-glycerol + H(+)</text>
        <dbReference type="Rhea" id="RHEA:10604"/>
        <dbReference type="ChEBI" id="CHEBI:15377"/>
        <dbReference type="ChEBI" id="CHEBI:15378"/>
        <dbReference type="ChEBI" id="CHEBI:17815"/>
        <dbReference type="ChEBI" id="CHEBI:57643"/>
        <dbReference type="ChEBI" id="CHEBI:295975"/>
        <dbReference type="EC" id="3.1.4.3"/>
    </reaction>
    <physiologicalReaction direction="left-to-right" evidence="8">
        <dbReference type="Rhea" id="RHEA:10605"/>
    </physiologicalReaction>
</comment>
<evidence type="ECO:0000256" key="2">
    <source>
        <dbReference type="ARBA" id="ARBA00009717"/>
    </source>
</evidence>
<feature type="region of interest" description="Disordered" evidence="9">
    <location>
        <begin position="514"/>
        <end position="547"/>
    </location>
</feature>
<comment type="similarity">
    <text evidence="2">Belongs to the bacterial phospholipase C family.</text>
</comment>
<dbReference type="GO" id="GO:0016042">
    <property type="term" value="P:lipid catabolic process"/>
    <property type="evidence" value="ECO:0007669"/>
    <property type="project" value="InterPro"/>
</dbReference>
<dbReference type="PROSITE" id="PS51318">
    <property type="entry name" value="TAT"/>
    <property type="match status" value="1"/>
</dbReference>
<evidence type="ECO:0000313" key="11">
    <source>
        <dbReference type="EMBL" id="RDI51609.1"/>
    </source>
</evidence>
<evidence type="ECO:0000256" key="6">
    <source>
        <dbReference type="ARBA" id="ARBA00022801"/>
    </source>
</evidence>
<reference evidence="11 12" key="1">
    <citation type="submission" date="2018-07" db="EMBL/GenBank/DDBJ databases">
        <title>Genomic Encyclopedia of Type Strains, Phase IV (KMG-IV): sequencing the most valuable type-strain genomes for metagenomic binning, comparative biology and taxonomic classification.</title>
        <authorList>
            <person name="Goeker M."/>
        </authorList>
    </citation>
    <scope>NUCLEOTIDE SEQUENCE [LARGE SCALE GENOMIC DNA]</scope>
    <source>
        <strain evidence="11 12">DSM 44952</strain>
    </source>
</reference>
<dbReference type="Proteomes" id="UP000255355">
    <property type="component" value="Unassembled WGS sequence"/>
</dbReference>
<dbReference type="PANTHER" id="PTHR31956">
    <property type="entry name" value="NON-SPECIFIC PHOSPHOLIPASE C4-RELATED"/>
    <property type="match status" value="1"/>
</dbReference>
<evidence type="ECO:0000256" key="4">
    <source>
        <dbReference type="ARBA" id="ARBA00022512"/>
    </source>
</evidence>
<dbReference type="NCBIfam" id="TIGR03396">
    <property type="entry name" value="PC_PLC"/>
    <property type="match status" value="1"/>
</dbReference>
<protein>
    <recommendedName>
        <fullName evidence="3">phospholipase C</fullName>
        <ecNumber evidence="3">3.1.4.3</ecNumber>
    </recommendedName>
</protein>
<feature type="domain" description="Bacterial phospholipase C C-terminal" evidence="10">
    <location>
        <begin position="544"/>
        <end position="624"/>
    </location>
</feature>
<sequence length="721" mass="79366">MPSLSRRHLLGSAITLAAGSATMSLLPPSLHRAMAAPVPPGGLGAIEHVILLMQENRSFDHYFGSLRGVRGFSDTVPLRLRNGASVFQQPISPAPNRPRSAGEGVANLTDEGLRDLPADGSGAALPFSLRQAAGQAGRPDSDIQYLDSLNHEWNGSTAAWAQGWWDGWIPAKTAATMTYYERRDLPLQYELADTFTLCDAYHCSLFGGTNPNRNYFFTGTTGYEPGTERRAVDNDAYDADHPGYDWTTYPERLEAAGISWQIYQEWDNFTDNPVEYFVPFKRIGAKLLAEVEGGFPTTEKFYEALREKPPEEQQRLLGQLHAARAKLSPDELSLFDRAMYRSEPDTLLQRVAADLEARRLPKVSWLVPPEKYSEHPSGSTPLGSAGLIYQLLDIVASDPETWSKTVVLINFDENDGYFDHVASPVPPEPGEGADWYDGKAIGLGPRVPMTVVSPWTIGGFVDSEVFDHTSVLRFLERWTGVREPNISEWRRTVCGDLSSVFDFTDAGVPPKLAEPEAVSQPVDRWKPSPPRLQVLPEQEPGSRPARPLPYQPAVSAALSKSTLEVTLTNTGAAPAHFAIYPFGGEATTPQHLDVSDEQTEKFAVDGVYDLSIQGPNRFWFELRGTARGAASCIEIATAPSGSDVKLTLTNHAERRVALLVAPLRYDGTRQRIDLVGGGSLTLDWPTRNGWYDVEVTALRDPDFRRRITGRVENGMPGVSGD</sequence>
<evidence type="ECO:0000256" key="1">
    <source>
        <dbReference type="ARBA" id="ARBA00004191"/>
    </source>
</evidence>
<dbReference type="RefSeq" id="WP_084519186.1">
    <property type="nucleotide sequence ID" value="NZ_QQAZ01000004.1"/>
</dbReference>
<keyword evidence="5" id="KW-0964">Secreted</keyword>
<dbReference type="InterPro" id="IPR017767">
    <property type="entry name" value="PC-PLC"/>
</dbReference>
<evidence type="ECO:0000256" key="5">
    <source>
        <dbReference type="ARBA" id="ARBA00022525"/>
    </source>
</evidence>
<dbReference type="EC" id="3.1.4.3" evidence="3"/>
<name>A0A370H7B9_9NOCA</name>
<keyword evidence="6" id="KW-0378">Hydrolase</keyword>
<evidence type="ECO:0000256" key="7">
    <source>
        <dbReference type="ARBA" id="ARBA00023026"/>
    </source>
</evidence>
<keyword evidence="12" id="KW-1185">Reference proteome</keyword>